<dbReference type="AlphaFoldDB" id="S2X1W1"/>
<dbReference type="PRINTS" id="PR00332">
    <property type="entry name" value="HISTRIAD"/>
</dbReference>
<dbReference type="GO" id="GO:0009117">
    <property type="term" value="P:nucleotide metabolic process"/>
    <property type="evidence" value="ECO:0007669"/>
    <property type="project" value="TreeGrafter"/>
</dbReference>
<proteinExistence type="predicted"/>
<evidence type="ECO:0000313" key="5">
    <source>
        <dbReference type="EMBL" id="EPD34009.1"/>
    </source>
</evidence>
<accession>S2X1W1</accession>
<dbReference type="HOGENOM" id="CLU_056776_3_1_11"/>
<dbReference type="PANTHER" id="PTHR46648">
    <property type="entry name" value="HIT FAMILY PROTEIN 1"/>
    <property type="match status" value="1"/>
</dbReference>
<evidence type="ECO:0000256" key="3">
    <source>
        <dbReference type="PROSITE-ProRule" id="PRU00464"/>
    </source>
</evidence>
<dbReference type="PROSITE" id="PS00892">
    <property type="entry name" value="HIT_1"/>
    <property type="match status" value="1"/>
</dbReference>
<organism evidence="5 6">
    <name type="scientific">Propionimicrobium lymphophilum ACS-093-V-SCH5</name>
    <dbReference type="NCBI Taxonomy" id="883161"/>
    <lineage>
        <taxon>Bacteria</taxon>
        <taxon>Bacillati</taxon>
        <taxon>Actinomycetota</taxon>
        <taxon>Actinomycetes</taxon>
        <taxon>Propionibacteriales</taxon>
        <taxon>Propionibacteriaceae</taxon>
        <taxon>Propionimicrobium</taxon>
    </lineage>
</organism>
<dbReference type="InterPro" id="IPR019808">
    <property type="entry name" value="Histidine_triad_CS"/>
</dbReference>
<reference evidence="5 6" key="1">
    <citation type="submission" date="2013-04" db="EMBL/GenBank/DDBJ databases">
        <title>The Genome Sequence of Propionimicrobium lymphophilum ACS-093-V-SCH5.</title>
        <authorList>
            <consortium name="The Broad Institute Genomics Platform"/>
            <person name="Earl A."/>
            <person name="Ward D."/>
            <person name="Feldgarden M."/>
            <person name="Gevers D."/>
            <person name="Saerens B."/>
            <person name="Vaneechoutte M."/>
            <person name="Walker B."/>
            <person name="Young S."/>
            <person name="Zeng Q."/>
            <person name="Gargeya S."/>
            <person name="Fitzgerald M."/>
            <person name="Haas B."/>
            <person name="Abouelleil A."/>
            <person name="Allen A.W."/>
            <person name="Alvarado L."/>
            <person name="Arachchi H.M."/>
            <person name="Berlin A.M."/>
            <person name="Chapman S.B."/>
            <person name="Gainer-Dewar J."/>
            <person name="Goldberg J."/>
            <person name="Griggs A."/>
            <person name="Gujja S."/>
            <person name="Hansen M."/>
            <person name="Howarth C."/>
            <person name="Imamovic A."/>
            <person name="Ireland A."/>
            <person name="Larimer J."/>
            <person name="McCowan C."/>
            <person name="Murphy C."/>
            <person name="Pearson M."/>
            <person name="Poon T.W."/>
            <person name="Priest M."/>
            <person name="Roberts A."/>
            <person name="Saif S."/>
            <person name="Shea T."/>
            <person name="Sisk P."/>
            <person name="Sykes S."/>
            <person name="Wortman J."/>
            <person name="Nusbaum C."/>
            <person name="Birren B."/>
        </authorList>
    </citation>
    <scope>NUCLEOTIDE SEQUENCE [LARGE SCALE GENOMIC DNA]</scope>
    <source>
        <strain evidence="5 6">ACS-093-V-SCH5</strain>
    </source>
</reference>
<evidence type="ECO:0000259" key="4">
    <source>
        <dbReference type="PROSITE" id="PS51084"/>
    </source>
</evidence>
<keyword evidence="6" id="KW-1185">Reference proteome</keyword>
<feature type="short sequence motif" description="Histidine triad motif" evidence="2 3">
    <location>
        <begin position="91"/>
        <end position="95"/>
    </location>
</feature>
<dbReference type="EMBL" id="AGZR01000001">
    <property type="protein sequence ID" value="EPD34009.1"/>
    <property type="molecule type" value="Genomic_DNA"/>
</dbReference>
<evidence type="ECO:0000256" key="2">
    <source>
        <dbReference type="PIRSR" id="PIRSR601310-3"/>
    </source>
</evidence>
<name>S2X1W1_9ACTN</name>
<dbReference type="PANTHER" id="PTHR46648:SF1">
    <property type="entry name" value="ADENOSINE 5'-MONOPHOSPHORAMIDASE HNT1"/>
    <property type="match status" value="1"/>
</dbReference>
<dbReference type="RefSeq" id="WP_016454905.1">
    <property type="nucleotide sequence ID" value="NZ_KE150269.1"/>
</dbReference>
<dbReference type="GO" id="GO:0003824">
    <property type="term" value="F:catalytic activity"/>
    <property type="evidence" value="ECO:0007669"/>
    <property type="project" value="InterPro"/>
</dbReference>
<dbReference type="Pfam" id="PF01230">
    <property type="entry name" value="HIT"/>
    <property type="match status" value="1"/>
</dbReference>
<feature type="active site" description="Tele-AMP-histidine intermediate" evidence="1">
    <location>
        <position position="93"/>
    </location>
</feature>
<dbReference type="Proteomes" id="UP000014417">
    <property type="component" value="Unassembled WGS sequence"/>
</dbReference>
<dbReference type="OrthoDB" id="9784774at2"/>
<evidence type="ECO:0000313" key="6">
    <source>
        <dbReference type="Proteomes" id="UP000014417"/>
    </source>
</evidence>
<feature type="domain" description="HIT" evidence="4">
    <location>
        <begin position="4"/>
        <end position="107"/>
    </location>
</feature>
<dbReference type="PATRIC" id="fig|883161.3.peg.40"/>
<protein>
    <recommendedName>
        <fullName evidence="4">HIT domain-containing protein</fullName>
    </recommendedName>
</protein>
<comment type="caution">
    <text evidence="5">The sequence shown here is derived from an EMBL/GenBank/DDBJ whole genome shotgun (WGS) entry which is preliminary data.</text>
</comment>
<dbReference type="InterPro" id="IPR036265">
    <property type="entry name" value="HIT-like_sf"/>
</dbReference>
<dbReference type="InterPro" id="IPR001310">
    <property type="entry name" value="Histidine_triad_HIT"/>
</dbReference>
<gene>
    <name evidence="5" type="ORF">HMPREF9306_00043</name>
</gene>
<evidence type="ECO:0000256" key="1">
    <source>
        <dbReference type="PIRSR" id="PIRSR601310-1"/>
    </source>
</evidence>
<dbReference type="SUPFAM" id="SSF54197">
    <property type="entry name" value="HIT-like"/>
    <property type="match status" value="1"/>
</dbReference>
<dbReference type="PROSITE" id="PS51084">
    <property type="entry name" value="HIT_2"/>
    <property type="match status" value="1"/>
</dbReference>
<sequence length="149" mass="15891">MSTVFTKIIDGELPGNFAWADDVCVVFASINPITDGHMLVVPRKEVAKFTDLDDATLAHLMCVAAAIGRAQEKVFDAPRATMMIAGFDVPHVHLHVLPAWGEGELSMANAAESADPKDLARATERIRMALVEQGHGDKVPAKLGSASGE</sequence>
<dbReference type="Gene3D" id="3.30.428.10">
    <property type="entry name" value="HIT-like"/>
    <property type="match status" value="1"/>
</dbReference>
<dbReference type="STRING" id="883161.HMPREF9306_00043"/>
<dbReference type="InterPro" id="IPR011146">
    <property type="entry name" value="HIT-like"/>
</dbReference>